<keyword evidence="2" id="KW-1185">Reference proteome</keyword>
<gene>
    <name evidence="1" type="ORF">SAMN04489717_1952</name>
</gene>
<protein>
    <submittedName>
        <fullName evidence="1">Uncharacterized protein</fullName>
    </submittedName>
</protein>
<organism evidence="1 2">
    <name type="scientific">Actinopolymorpha singaporensis</name>
    <dbReference type="NCBI Taxonomy" id="117157"/>
    <lineage>
        <taxon>Bacteria</taxon>
        <taxon>Bacillati</taxon>
        <taxon>Actinomycetota</taxon>
        <taxon>Actinomycetes</taxon>
        <taxon>Propionibacteriales</taxon>
        <taxon>Actinopolymorphaceae</taxon>
        <taxon>Actinopolymorpha</taxon>
    </lineage>
</organism>
<evidence type="ECO:0000313" key="2">
    <source>
        <dbReference type="Proteomes" id="UP000198983"/>
    </source>
</evidence>
<accession>A0A1H1QB82</accession>
<dbReference type="EMBL" id="LT629732">
    <property type="protein sequence ID" value="SDS20644.1"/>
    <property type="molecule type" value="Genomic_DNA"/>
</dbReference>
<evidence type="ECO:0000313" key="1">
    <source>
        <dbReference type="EMBL" id="SDS20644.1"/>
    </source>
</evidence>
<name>A0A1H1QB82_9ACTN</name>
<dbReference type="STRING" id="117157.SAMN04489717_1952"/>
<dbReference type="RefSeq" id="WP_157728373.1">
    <property type="nucleotide sequence ID" value="NZ_LT629732.1"/>
</dbReference>
<sequence>MLSALVVDGLLLQLLTDPAGMSVRTATGVLHDQLARYVNLDSSRRKGH</sequence>
<dbReference type="AlphaFoldDB" id="A0A1H1QB82"/>
<reference evidence="1 2" key="1">
    <citation type="submission" date="2016-10" db="EMBL/GenBank/DDBJ databases">
        <authorList>
            <person name="de Groot N.N."/>
        </authorList>
    </citation>
    <scope>NUCLEOTIDE SEQUENCE [LARGE SCALE GENOMIC DNA]</scope>
    <source>
        <strain evidence="1 2">DSM 22024</strain>
    </source>
</reference>
<proteinExistence type="predicted"/>
<dbReference type="Proteomes" id="UP000198983">
    <property type="component" value="Chromosome I"/>
</dbReference>